<keyword evidence="4 10" id="KW-0337">GPI-anchor biosynthesis</keyword>
<comment type="function">
    <text evidence="10">Stabilizing subunit of the glycosylphosphatidylinositol-mannosyltransferase I complex which catalyzes the transfer of the first mannose, via an alpha-1,4 bond from a dolichol-phosphate-mannose (Dol-P-Man) to the glucosaminyl acyl phosphatidylinositol (GlcN-(acyl)PI) intermediate to generate alpha-D-Man-(1-&gt;4)-alpha-D-GlcN-(1-&gt;6)-(1-radyl,2-acyl-sn-glycero-3-phospho)-2-acyl-inositol and participates in the sixth step of the glycosylphosphatidylinositol-anchor biosynthesis. Probably acts by stabilizing the mannosyltransferase PIGM.</text>
</comment>
<feature type="chain" id="PRO_5040538381" description="Phosphatidylinositol-glycan biosynthesis class X protein" evidence="10">
    <location>
        <begin position="24"/>
        <end position="240"/>
    </location>
</feature>
<dbReference type="InterPro" id="IPR040039">
    <property type="entry name" value="PIGX"/>
</dbReference>
<keyword evidence="6 10" id="KW-0256">Endoplasmic reticulum</keyword>
<evidence type="ECO:0000256" key="9">
    <source>
        <dbReference type="ARBA" id="ARBA00023180"/>
    </source>
</evidence>
<dbReference type="SMART" id="SM00780">
    <property type="entry name" value="PIG-X"/>
    <property type="match status" value="1"/>
</dbReference>
<name>A0A9P0JPD8_ACAOB</name>
<comment type="subcellular location">
    <subcellularLocation>
        <location evidence="1 10">Endoplasmic reticulum membrane</location>
        <topology evidence="1 10">Single-pass membrane protein</topology>
    </subcellularLocation>
</comment>
<proteinExistence type="inferred from homology"/>
<evidence type="ECO:0000256" key="6">
    <source>
        <dbReference type="ARBA" id="ARBA00022824"/>
    </source>
</evidence>
<accession>A0A9P0JPD8</accession>
<keyword evidence="8 10" id="KW-0472">Membrane</keyword>
<evidence type="ECO:0000313" key="12">
    <source>
        <dbReference type="Proteomes" id="UP001152888"/>
    </source>
</evidence>
<evidence type="ECO:0000256" key="3">
    <source>
        <dbReference type="ARBA" id="ARBA00010345"/>
    </source>
</evidence>
<feature type="transmembrane region" description="Helical" evidence="10">
    <location>
        <begin position="213"/>
        <end position="235"/>
    </location>
</feature>
<evidence type="ECO:0000256" key="1">
    <source>
        <dbReference type="ARBA" id="ARBA00004389"/>
    </source>
</evidence>
<organism evidence="11 12">
    <name type="scientific">Acanthoscelides obtectus</name>
    <name type="common">Bean weevil</name>
    <name type="synonym">Bruchus obtectus</name>
    <dbReference type="NCBI Taxonomy" id="200917"/>
    <lineage>
        <taxon>Eukaryota</taxon>
        <taxon>Metazoa</taxon>
        <taxon>Ecdysozoa</taxon>
        <taxon>Arthropoda</taxon>
        <taxon>Hexapoda</taxon>
        <taxon>Insecta</taxon>
        <taxon>Pterygota</taxon>
        <taxon>Neoptera</taxon>
        <taxon>Endopterygota</taxon>
        <taxon>Coleoptera</taxon>
        <taxon>Polyphaga</taxon>
        <taxon>Cucujiformia</taxon>
        <taxon>Chrysomeloidea</taxon>
        <taxon>Chrysomelidae</taxon>
        <taxon>Bruchinae</taxon>
        <taxon>Bruchini</taxon>
        <taxon>Acanthoscelides</taxon>
    </lineage>
</organism>
<evidence type="ECO:0000256" key="5">
    <source>
        <dbReference type="ARBA" id="ARBA00022692"/>
    </source>
</evidence>
<keyword evidence="5 10" id="KW-0812">Transmembrane</keyword>
<dbReference type="Pfam" id="PF08320">
    <property type="entry name" value="PIG-X"/>
    <property type="match status" value="1"/>
</dbReference>
<dbReference type="PANTHER" id="PTHR28650:SF1">
    <property type="entry name" value="PHOSPHATIDYLINOSITOL-GLYCAN BIOSYNTHESIS CLASS X PROTEIN"/>
    <property type="match status" value="1"/>
</dbReference>
<evidence type="ECO:0000256" key="4">
    <source>
        <dbReference type="ARBA" id="ARBA00022502"/>
    </source>
</evidence>
<gene>
    <name evidence="11" type="ORF">ACAOBT_LOCUS2161</name>
</gene>
<dbReference type="InterPro" id="IPR013233">
    <property type="entry name" value="PIG-X/PBN1"/>
</dbReference>
<dbReference type="GO" id="GO:0005789">
    <property type="term" value="C:endoplasmic reticulum membrane"/>
    <property type="evidence" value="ECO:0007669"/>
    <property type="project" value="UniProtKB-SubCell"/>
</dbReference>
<comment type="caution">
    <text evidence="11">The sequence shown here is derived from an EMBL/GenBank/DDBJ whole genome shotgun (WGS) entry which is preliminary data.</text>
</comment>
<protein>
    <recommendedName>
        <fullName evidence="10">Phosphatidylinositol-glycan biosynthesis class X protein</fullName>
    </recommendedName>
</protein>
<dbReference type="OrthoDB" id="5546453at2759"/>
<dbReference type="Proteomes" id="UP001152888">
    <property type="component" value="Unassembled WGS sequence"/>
</dbReference>
<feature type="signal peptide" evidence="10">
    <location>
        <begin position="1"/>
        <end position="23"/>
    </location>
</feature>
<comment type="pathway">
    <text evidence="2 10">Glycolipid biosynthesis; glycosylphosphatidylinositol-anchor biosynthesis.</text>
</comment>
<reference evidence="11" key="1">
    <citation type="submission" date="2022-03" db="EMBL/GenBank/DDBJ databases">
        <authorList>
            <person name="Sayadi A."/>
        </authorList>
    </citation>
    <scope>NUCLEOTIDE SEQUENCE</scope>
</reference>
<dbReference type="AlphaFoldDB" id="A0A9P0JPD8"/>
<keyword evidence="7 10" id="KW-1133">Transmembrane helix</keyword>
<keyword evidence="12" id="KW-1185">Reference proteome</keyword>
<keyword evidence="9" id="KW-0325">Glycoprotein</keyword>
<dbReference type="EMBL" id="CAKOFQ010006671">
    <property type="protein sequence ID" value="CAH1957540.1"/>
    <property type="molecule type" value="Genomic_DNA"/>
</dbReference>
<evidence type="ECO:0000313" key="11">
    <source>
        <dbReference type="EMBL" id="CAH1957540.1"/>
    </source>
</evidence>
<keyword evidence="10" id="KW-0732">Signal</keyword>
<evidence type="ECO:0000256" key="10">
    <source>
        <dbReference type="RuleBase" id="RU366056"/>
    </source>
</evidence>
<dbReference type="GO" id="GO:0006506">
    <property type="term" value="P:GPI anchor biosynthetic process"/>
    <property type="evidence" value="ECO:0007669"/>
    <property type="project" value="UniProtKB-KW"/>
</dbReference>
<dbReference type="PANTHER" id="PTHR28650">
    <property type="entry name" value="PHOSPHATIDYLINOSITOL-GLYCAN BIOSYNTHESIS CLASS X PROTEIN"/>
    <property type="match status" value="1"/>
</dbReference>
<sequence length="240" mass="27189">MQSFDYFIFFIFSLIYYVQFVNCASECINLDISIIQKVEHEGFRREIKWLIETASPTNEVWQESNCKLCLKLDVSNGMFVNPDEIAELNRTQKLQIFLDGNVDIEAPAHEASEHSVYFFLNGLDIARLSVKLPVHLRYQRGQITGGYGKVPLRKPSLLVWCPKHLVTVCGRGLKVEAPCDVAYSQVCVWKNHTYQALFDDVELFVPVGDLDDYPLVSIVSLLLGCAGCVYILSILSTTPL</sequence>
<evidence type="ECO:0000256" key="7">
    <source>
        <dbReference type="ARBA" id="ARBA00022989"/>
    </source>
</evidence>
<evidence type="ECO:0000256" key="8">
    <source>
        <dbReference type="ARBA" id="ARBA00023136"/>
    </source>
</evidence>
<comment type="similarity">
    <text evidence="3 10">Belongs to the PIGX family.</text>
</comment>
<evidence type="ECO:0000256" key="2">
    <source>
        <dbReference type="ARBA" id="ARBA00004687"/>
    </source>
</evidence>